<gene>
    <name evidence="3" type="ORF">CBF32_04135</name>
</gene>
<evidence type="ECO:0000313" key="3">
    <source>
        <dbReference type="EMBL" id="RSU03869.1"/>
    </source>
</evidence>
<dbReference type="Proteomes" id="UP000288197">
    <property type="component" value="Unassembled WGS sequence"/>
</dbReference>
<reference evidence="3 4" key="1">
    <citation type="submission" date="2017-05" db="EMBL/GenBank/DDBJ databases">
        <title>Vagococcus spp. assemblies.</title>
        <authorList>
            <person name="Gulvik C.A."/>
        </authorList>
    </citation>
    <scope>NUCLEOTIDE SEQUENCE [LARGE SCALE GENOMIC DNA]</scope>
    <source>
        <strain evidence="3 4">NCFB 2497</strain>
    </source>
</reference>
<dbReference type="PANTHER" id="PTHR46648">
    <property type="entry name" value="HIT FAMILY PROTEIN 1"/>
    <property type="match status" value="1"/>
</dbReference>
<evidence type="ECO:0000313" key="4">
    <source>
        <dbReference type="Proteomes" id="UP000288197"/>
    </source>
</evidence>
<dbReference type="PANTHER" id="PTHR46648:SF1">
    <property type="entry name" value="ADENOSINE 5'-MONOPHOSPHORAMIDASE HNT1"/>
    <property type="match status" value="1"/>
</dbReference>
<dbReference type="InterPro" id="IPR001310">
    <property type="entry name" value="Histidine_triad_HIT"/>
</dbReference>
<dbReference type="AlphaFoldDB" id="A0A369B2H9"/>
<accession>A0A369B2H9</accession>
<dbReference type="PROSITE" id="PS51084">
    <property type="entry name" value="HIT_2"/>
    <property type="match status" value="1"/>
</dbReference>
<feature type="short sequence motif" description="Histidine triad motif" evidence="2">
    <location>
        <begin position="93"/>
        <end position="97"/>
    </location>
</feature>
<dbReference type="InterPro" id="IPR036265">
    <property type="entry name" value="HIT-like_sf"/>
</dbReference>
<dbReference type="SUPFAM" id="SSF54197">
    <property type="entry name" value="HIT-like"/>
    <property type="match status" value="1"/>
</dbReference>
<sequence>MENCIFCHHIEATNILAESTYFFAVFDIDPIQTGHILVISKKHYETMLDIPNEILLDLLQFEKQIIATLENNFDVLGATIAQNNGAVMDDGTHFHAHLIPRYQDDAFWDSQTVAFKPLDLELLKEKLKNRL</sequence>
<proteinExistence type="predicted"/>
<feature type="active site" description="Tele-AMP-histidine intermediate" evidence="1">
    <location>
        <position position="95"/>
    </location>
</feature>
<dbReference type="Gene3D" id="3.30.428.10">
    <property type="entry name" value="HIT-like"/>
    <property type="match status" value="1"/>
</dbReference>
<name>A0A369B2H9_9ENTE</name>
<evidence type="ECO:0000256" key="1">
    <source>
        <dbReference type="PIRSR" id="PIRSR601310-1"/>
    </source>
</evidence>
<dbReference type="GO" id="GO:0009117">
    <property type="term" value="P:nucleotide metabolic process"/>
    <property type="evidence" value="ECO:0007669"/>
    <property type="project" value="TreeGrafter"/>
</dbReference>
<comment type="caution">
    <text evidence="3">The sequence shown here is derived from an EMBL/GenBank/DDBJ whole genome shotgun (WGS) entry which is preliminary data.</text>
</comment>
<dbReference type="GO" id="GO:0003824">
    <property type="term" value="F:catalytic activity"/>
    <property type="evidence" value="ECO:0007669"/>
    <property type="project" value="InterPro"/>
</dbReference>
<dbReference type="EMBL" id="NGJX01000003">
    <property type="protein sequence ID" value="RSU03869.1"/>
    <property type="molecule type" value="Genomic_DNA"/>
</dbReference>
<evidence type="ECO:0000256" key="2">
    <source>
        <dbReference type="PIRSR" id="PIRSR601310-3"/>
    </source>
</evidence>
<dbReference type="InterPro" id="IPR011146">
    <property type="entry name" value="HIT-like"/>
</dbReference>
<dbReference type="Pfam" id="PF01230">
    <property type="entry name" value="HIT"/>
    <property type="match status" value="1"/>
</dbReference>
<protein>
    <submittedName>
        <fullName evidence="3">HIT family protein</fullName>
    </submittedName>
</protein>
<keyword evidence="4" id="KW-1185">Reference proteome</keyword>
<dbReference type="OrthoDB" id="9784774at2"/>
<organism evidence="3 4">
    <name type="scientific">Vagococcus fluvialis</name>
    <dbReference type="NCBI Taxonomy" id="2738"/>
    <lineage>
        <taxon>Bacteria</taxon>
        <taxon>Bacillati</taxon>
        <taxon>Bacillota</taxon>
        <taxon>Bacilli</taxon>
        <taxon>Lactobacillales</taxon>
        <taxon>Enterococcaceae</taxon>
        <taxon>Vagococcus</taxon>
    </lineage>
</organism>